<organism evidence="7 8">
    <name type="scientific">Moraxella caviae</name>
    <dbReference type="NCBI Taxonomy" id="34060"/>
    <lineage>
        <taxon>Bacteria</taxon>
        <taxon>Pseudomonadati</taxon>
        <taxon>Pseudomonadota</taxon>
        <taxon>Gammaproteobacteria</taxon>
        <taxon>Moraxellales</taxon>
        <taxon>Moraxellaceae</taxon>
        <taxon>Moraxella</taxon>
    </lineage>
</organism>
<dbReference type="EMBL" id="MUXU01000022">
    <property type="protein sequence ID" value="OOR91375.1"/>
    <property type="molecule type" value="Genomic_DNA"/>
</dbReference>
<name>A0A1T0A6L2_9GAMM</name>
<feature type="transmembrane region" description="Helical" evidence="6">
    <location>
        <begin position="138"/>
        <end position="164"/>
    </location>
</feature>
<dbReference type="AlphaFoldDB" id="A0A1T0A6L2"/>
<dbReference type="InterPro" id="IPR002781">
    <property type="entry name" value="TM_pro_TauE-like"/>
</dbReference>
<comment type="caution">
    <text evidence="7">The sequence shown here is derived from an EMBL/GenBank/DDBJ whole genome shotgun (WGS) entry which is preliminary data.</text>
</comment>
<comment type="subcellular location">
    <subcellularLocation>
        <location evidence="6">Cell membrane</location>
        <topology evidence="6">Multi-pass membrane protein</topology>
    </subcellularLocation>
    <subcellularLocation>
        <location evidence="1">Membrane</location>
        <topology evidence="1">Multi-pass membrane protein</topology>
    </subcellularLocation>
</comment>
<dbReference type="OrthoDB" id="457670at2"/>
<dbReference type="RefSeq" id="WP_078276091.1">
    <property type="nucleotide sequence ID" value="NZ_MUXU01000022.1"/>
</dbReference>
<keyword evidence="4 6" id="KW-1133">Transmembrane helix</keyword>
<evidence type="ECO:0000256" key="1">
    <source>
        <dbReference type="ARBA" id="ARBA00004141"/>
    </source>
</evidence>
<keyword evidence="6" id="KW-1003">Cell membrane</keyword>
<keyword evidence="3 6" id="KW-0812">Transmembrane</keyword>
<keyword evidence="5 6" id="KW-0472">Membrane</keyword>
<evidence type="ECO:0000313" key="8">
    <source>
        <dbReference type="Proteomes" id="UP000190435"/>
    </source>
</evidence>
<feature type="transmembrane region" description="Helical" evidence="6">
    <location>
        <begin position="176"/>
        <end position="198"/>
    </location>
</feature>
<keyword evidence="8" id="KW-1185">Reference proteome</keyword>
<reference evidence="7 8" key="1">
    <citation type="submission" date="2017-02" db="EMBL/GenBank/DDBJ databases">
        <title>Draft genome sequence of Moraxella caviae CCUG 355 type strain.</title>
        <authorList>
            <person name="Engstrom-Jakobsson H."/>
            <person name="Salva-Serra F."/>
            <person name="Thorell K."/>
            <person name="Gonzales-Siles L."/>
            <person name="Karlsson R."/>
            <person name="Boulund F."/>
            <person name="Engstrand L."/>
            <person name="Moore E."/>
        </authorList>
    </citation>
    <scope>NUCLEOTIDE SEQUENCE [LARGE SCALE GENOMIC DNA]</scope>
    <source>
        <strain evidence="7 8">CCUG 355</strain>
    </source>
</reference>
<feature type="transmembrane region" description="Helical" evidence="6">
    <location>
        <begin position="210"/>
        <end position="229"/>
    </location>
</feature>
<dbReference type="GO" id="GO:0005886">
    <property type="term" value="C:plasma membrane"/>
    <property type="evidence" value="ECO:0007669"/>
    <property type="project" value="UniProtKB-SubCell"/>
</dbReference>
<evidence type="ECO:0000256" key="6">
    <source>
        <dbReference type="RuleBase" id="RU363041"/>
    </source>
</evidence>
<feature type="transmembrane region" description="Helical" evidence="6">
    <location>
        <begin position="83"/>
        <end position="101"/>
    </location>
</feature>
<gene>
    <name evidence="7" type="ORF">B0181_03180</name>
</gene>
<feature type="transmembrane region" description="Helical" evidence="6">
    <location>
        <begin position="249"/>
        <end position="266"/>
    </location>
</feature>
<evidence type="ECO:0000256" key="4">
    <source>
        <dbReference type="ARBA" id="ARBA00022989"/>
    </source>
</evidence>
<evidence type="ECO:0000256" key="2">
    <source>
        <dbReference type="ARBA" id="ARBA00009142"/>
    </source>
</evidence>
<evidence type="ECO:0000313" key="7">
    <source>
        <dbReference type="EMBL" id="OOR91375.1"/>
    </source>
</evidence>
<dbReference type="PANTHER" id="PTHR43483:SF3">
    <property type="entry name" value="MEMBRANE TRANSPORTER PROTEIN HI_0806-RELATED"/>
    <property type="match status" value="1"/>
</dbReference>
<dbReference type="Pfam" id="PF01925">
    <property type="entry name" value="TauE"/>
    <property type="match status" value="1"/>
</dbReference>
<sequence>MMYAWFVIAGAFAGVCAGLFGVGGGLIIVPALVWILSAYGMPSDVVAHVAVGTALATIILTSISSMSAHHQRGGVRWEIFRHMAKGLVLGSLVGAWIATMIDGKSLQAIIGGGAVLMAIKMLFFPNQENPNRPTPKPYALGAAGVGIGMLSAIFGIGGGSLTVPYLSHNGVPMKQAVGTSAACGLPIAIAGAAGFMWFGRVSVDNLAVEGTIGFVHIGAFVAVSVVSFIMAKVGAKLAHVLPAQTLKRAFGCLLLVVGCQLVYSGVVG</sequence>
<feature type="transmembrane region" description="Helical" evidence="6">
    <location>
        <begin position="6"/>
        <end position="33"/>
    </location>
</feature>
<evidence type="ECO:0000256" key="5">
    <source>
        <dbReference type="ARBA" id="ARBA00023136"/>
    </source>
</evidence>
<feature type="transmembrane region" description="Helical" evidence="6">
    <location>
        <begin position="108"/>
        <end position="126"/>
    </location>
</feature>
<dbReference type="Proteomes" id="UP000190435">
    <property type="component" value="Unassembled WGS sequence"/>
</dbReference>
<feature type="transmembrane region" description="Helical" evidence="6">
    <location>
        <begin position="45"/>
        <end position="63"/>
    </location>
</feature>
<protein>
    <recommendedName>
        <fullName evidence="6">Probable membrane transporter protein</fullName>
    </recommendedName>
</protein>
<evidence type="ECO:0000256" key="3">
    <source>
        <dbReference type="ARBA" id="ARBA00022692"/>
    </source>
</evidence>
<comment type="similarity">
    <text evidence="2 6">Belongs to the 4-toluene sulfonate uptake permease (TSUP) (TC 2.A.102) family.</text>
</comment>
<accession>A0A1T0A6L2</accession>
<dbReference type="STRING" id="34060.B0181_03180"/>
<dbReference type="PANTHER" id="PTHR43483">
    <property type="entry name" value="MEMBRANE TRANSPORTER PROTEIN HI_0806-RELATED"/>
    <property type="match status" value="1"/>
</dbReference>
<proteinExistence type="inferred from homology"/>